<comment type="similarity">
    <text evidence="4">Belongs to the relA/spoT family.</text>
</comment>
<dbReference type="Gene3D" id="3.10.20.30">
    <property type="match status" value="1"/>
</dbReference>
<dbReference type="AlphaFoldDB" id="A0A2I1M9W5"/>
<dbReference type="CDD" id="cd01668">
    <property type="entry name" value="TGS_RSH"/>
    <property type="match status" value="1"/>
</dbReference>
<keyword evidence="9" id="KW-1185">Reference proteome</keyword>
<dbReference type="InterPro" id="IPR004811">
    <property type="entry name" value="RelA/Spo_fam"/>
</dbReference>
<feature type="domain" description="TGS" evidence="7">
    <location>
        <begin position="393"/>
        <end position="454"/>
    </location>
</feature>
<dbReference type="Pfam" id="PF19296">
    <property type="entry name" value="RelA_AH_RIS"/>
    <property type="match status" value="1"/>
</dbReference>
<dbReference type="InterPro" id="IPR043519">
    <property type="entry name" value="NT_sf"/>
</dbReference>
<dbReference type="SMART" id="SM00471">
    <property type="entry name" value="HDc"/>
    <property type="match status" value="1"/>
</dbReference>
<dbReference type="CDD" id="cd05399">
    <property type="entry name" value="NT_Rel-Spo_like"/>
    <property type="match status" value="1"/>
</dbReference>
<evidence type="ECO:0000256" key="2">
    <source>
        <dbReference type="ARBA" id="ARBA00013251"/>
    </source>
</evidence>
<accession>A0A2I1M9W5</accession>
<evidence type="ECO:0000259" key="7">
    <source>
        <dbReference type="PROSITE" id="PS51880"/>
    </source>
</evidence>
<dbReference type="PROSITE" id="PS51671">
    <property type="entry name" value="ACT"/>
    <property type="match status" value="1"/>
</dbReference>
<dbReference type="CDD" id="cd00077">
    <property type="entry name" value="HDc"/>
    <property type="match status" value="1"/>
</dbReference>
<dbReference type="Pfam" id="PF04607">
    <property type="entry name" value="RelA_SpoT"/>
    <property type="match status" value="1"/>
</dbReference>
<dbReference type="GO" id="GO:0005886">
    <property type="term" value="C:plasma membrane"/>
    <property type="evidence" value="ECO:0007669"/>
    <property type="project" value="TreeGrafter"/>
</dbReference>
<dbReference type="EMBL" id="PKGS01000002">
    <property type="protein sequence ID" value="PKZ16924.1"/>
    <property type="molecule type" value="Genomic_DNA"/>
</dbReference>
<evidence type="ECO:0000256" key="1">
    <source>
        <dbReference type="ARBA" id="ARBA00004976"/>
    </source>
</evidence>
<dbReference type="Gene3D" id="1.10.3210.10">
    <property type="entry name" value="Hypothetical protein af1432"/>
    <property type="match status" value="1"/>
</dbReference>
<dbReference type="SUPFAM" id="SSF81301">
    <property type="entry name" value="Nucleotidyltransferase"/>
    <property type="match status" value="1"/>
</dbReference>
<dbReference type="InterPro" id="IPR012676">
    <property type="entry name" value="TGS-like"/>
</dbReference>
<dbReference type="UniPathway" id="UPA00908">
    <property type="reaction ID" value="UER00884"/>
</dbReference>
<dbReference type="FunFam" id="3.10.20.30:FF:000002">
    <property type="entry name" value="GTP pyrophosphokinase (RelA/SpoT)"/>
    <property type="match status" value="1"/>
</dbReference>
<dbReference type="RefSeq" id="WP_101540023.1">
    <property type="nucleotide sequence ID" value="NZ_CALTZC010000010.1"/>
</dbReference>
<dbReference type="PROSITE" id="PS51831">
    <property type="entry name" value="HD"/>
    <property type="match status" value="1"/>
</dbReference>
<dbReference type="PANTHER" id="PTHR21262:SF31">
    <property type="entry name" value="GTP PYROPHOSPHOKINASE"/>
    <property type="match status" value="1"/>
</dbReference>
<protein>
    <recommendedName>
        <fullName evidence="2">GTP diphosphokinase</fullName>
        <ecNumber evidence="2">2.7.6.5</ecNumber>
    </recommendedName>
</protein>
<reference evidence="8 9" key="1">
    <citation type="submission" date="2017-12" db="EMBL/GenBank/DDBJ databases">
        <title>Phylogenetic diversity of female urinary microbiome.</title>
        <authorList>
            <person name="Thomas-White K."/>
            <person name="Wolfe A.J."/>
        </authorList>
    </citation>
    <scope>NUCLEOTIDE SEQUENCE [LARGE SCALE GENOMIC DNA]</scope>
    <source>
        <strain evidence="8 9">UMB0119</strain>
    </source>
</reference>
<evidence type="ECO:0000256" key="3">
    <source>
        <dbReference type="ARBA" id="ARBA00048244"/>
    </source>
</evidence>
<dbReference type="Pfam" id="PF13328">
    <property type="entry name" value="HD_4"/>
    <property type="match status" value="1"/>
</dbReference>
<dbReference type="GO" id="GO:0008728">
    <property type="term" value="F:GTP diphosphokinase activity"/>
    <property type="evidence" value="ECO:0007669"/>
    <property type="project" value="UniProtKB-EC"/>
</dbReference>
<dbReference type="Gene3D" id="3.30.460.10">
    <property type="entry name" value="Beta Polymerase, domain 2"/>
    <property type="match status" value="1"/>
</dbReference>
<dbReference type="InterPro" id="IPR012675">
    <property type="entry name" value="Beta-grasp_dom_sf"/>
</dbReference>
<dbReference type="Proteomes" id="UP000234335">
    <property type="component" value="Unassembled WGS sequence"/>
</dbReference>
<evidence type="ECO:0000313" key="9">
    <source>
        <dbReference type="Proteomes" id="UP000234335"/>
    </source>
</evidence>
<dbReference type="InterPro" id="IPR004095">
    <property type="entry name" value="TGS"/>
</dbReference>
<gene>
    <name evidence="8" type="ORF">CYJ34_03825</name>
</gene>
<dbReference type="Pfam" id="PF02824">
    <property type="entry name" value="TGS"/>
    <property type="match status" value="1"/>
</dbReference>
<comment type="catalytic activity">
    <reaction evidence="3">
        <text>GTP + ATP = guanosine 3'-diphosphate 5'-triphosphate + AMP</text>
        <dbReference type="Rhea" id="RHEA:22088"/>
        <dbReference type="ChEBI" id="CHEBI:30616"/>
        <dbReference type="ChEBI" id="CHEBI:37565"/>
        <dbReference type="ChEBI" id="CHEBI:142410"/>
        <dbReference type="ChEBI" id="CHEBI:456215"/>
        <dbReference type="EC" id="2.7.6.5"/>
    </reaction>
</comment>
<dbReference type="InterPro" id="IPR033655">
    <property type="entry name" value="TGS_RelA/SpoT"/>
</dbReference>
<evidence type="ECO:0000259" key="5">
    <source>
        <dbReference type="PROSITE" id="PS51671"/>
    </source>
</evidence>
<dbReference type="NCBIfam" id="TIGR00691">
    <property type="entry name" value="spoT_relA"/>
    <property type="match status" value="1"/>
</dbReference>
<dbReference type="InterPro" id="IPR003607">
    <property type="entry name" value="HD/PDEase_dom"/>
</dbReference>
<dbReference type="InterPro" id="IPR045865">
    <property type="entry name" value="ACT-like_dom_sf"/>
</dbReference>
<feature type="domain" description="ACT" evidence="5">
    <location>
        <begin position="656"/>
        <end position="730"/>
    </location>
</feature>
<dbReference type="InterPro" id="IPR002912">
    <property type="entry name" value="ACT_dom"/>
</dbReference>
<keyword evidence="8" id="KW-0808">Transferase</keyword>
<dbReference type="GO" id="GO:0016301">
    <property type="term" value="F:kinase activity"/>
    <property type="evidence" value="ECO:0007669"/>
    <property type="project" value="UniProtKB-KW"/>
</dbReference>
<feature type="domain" description="HD" evidence="6">
    <location>
        <begin position="50"/>
        <end position="149"/>
    </location>
</feature>
<dbReference type="InterPro" id="IPR006674">
    <property type="entry name" value="HD_domain"/>
</dbReference>
<dbReference type="Gene3D" id="3.30.70.260">
    <property type="match status" value="1"/>
</dbReference>
<comment type="caution">
    <text evidence="8">The sequence shown here is derived from an EMBL/GenBank/DDBJ whole genome shotgun (WGS) entry which is preliminary data.</text>
</comment>
<comment type="function">
    <text evidence="4">In eubacteria ppGpp (guanosine 3'-diphosphate 5'-diphosphate) is a mediator of the stringent response that coordinates a variety of cellular activities in response to changes in nutritional abundance.</text>
</comment>
<dbReference type="InterPro" id="IPR045600">
    <property type="entry name" value="RelA/SpoT_AH_RIS"/>
</dbReference>
<dbReference type="SUPFAM" id="SSF109604">
    <property type="entry name" value="HD-domain/PDEase-like"/>
    <property type="match status" value="1"/>
</dbReference>
<dbReference type="PANTHER" id="PTHR21262">
    <property type="entry name" value="GUANOSINE-3',5'-BIS DIPHOSPHATE 3'-PYROPHOSPHOHYDROLASE"/>
    <property type="match status" value="1"/>
</dbReference>
<evidence type="ECO:0000313" key="8">
    <source>
        <dbReference type="EMBL" id="PKZ16924.1"/>
    </source>
</evidence>
<dbReference type="FunFam" id="1.10.3210.10:FF:000001">
    <property type="entry name" value="GTP pyrophosphokinase RelA"/>
    <property type="match status" value="1"/>
</dbReference>
<dbReference type="SUPFAM" id="SSF81271">
    <property type="entry name" value="TGS-like"/>
    <property type="match status" value="1"/>
</dbReference>
<evidence type="ECO:0000259" key="6">
    <source>
        <dbReference type="PROSITE" id="PS51831"/>
    </source>
</evidence>
<keyword evidence="8" id="KW-0418">Kinase</keyword>
<dbReference type="Pfam" id="PF13291">
    <property type="entry name" value="ACT_4"/>
    <property type="match status" value="1"/>
</dbReference>
<dbReference type="CDD" id="cd04876">
    <property type="entry name" value="ACT_RelA-SpoT"/>
    <property type="match status" value="1"/>
</dbReference>
<comment type="pathway">
    <text evidence="1">Purine metabolism; ppGpp biosynthesis; ppGpp from GTP: step 1/2.</text>
</comment>
<dbReference type="FunFam" id="3.30.460.10:FF:000001">
    <property type="entry name" value="GTP pyrophosphokinase RelA"/>
    <property type="match status" value="1"/>
</dbReference>
<dbReference type="GO" id="GO:0015970">
    <property type="term" value="P:guanosine tetraphosphate biosynthetic process"/>
    <property type="evidence" value="ECO:0007669"/>
    <property type="project" value="UniProtKB-UniPathway"/>
</dbReference>
<dbReference type="EC" id="2.7.6.5" evidence="2"/>
<proteinExistence type="inferred from homology"/>
<sequence length="730" mass="84048">MTTDFDLEYEKLKEIILENNPKADMDLIKKAYYFGEVNHRGQKRNSGEDYFIHPIAVAKTLSNMKLDDQTICAGLMHDVLEDTSVTYDQMEKEFGHEITFLVDGVTKLKNLNYSSREEKQAENIRKMVMAMSNDVRVVLIKLADRLHNMRTLEYKTREKQVQTATETLEIYVPLAHRLGIYSIKWELEDLCFRYQEPEKYYELAEMVSQKRREREAYINEIIETLTDSLKDSNIDFEISGRPKSLYSIYKKMIRNDIVFEEIYDLTAVRVLVDTIAECYAVLGKVHSLWKPIPNRIKDYIGQPKPNGYRSLHTTVFGEDSRPFEVQIRTRQMHKECEYGVAAHWRYKENNTKESDFDNAMEFLRRIMEWQNEGGADSDSKEFMETLKTDFFSREIYVYSPAGEIYSLPIGSCAIDFAYKVHTEVGNKCIGAKVNSSIVPITQKLKTGDVVEILTSKNSAGPSKDWLNIVKSHQAKNKIKQFFKKNGKEENIEQGKNQIIRDIKKHREGYKSLLKDEWVDEISNELGFPTKDEMYAAVGYGRITSEQVIQKLIKREKELEEKEKAINEPIELVNKIENKPSTSKGEVRVSDFDDDIEVKFAKCCTPIPGDPIIGFITKGNGISVHTKSCPNIINNHAPERLIDVYWQNEASDKFPVKIQVAVANSPSVIYDITKMISTVNVNISGINARLNENQEGVIDLTVEVNSLDQLDDVMAKLKSLNTVYSVYRVNN</sequence>
<dbReference type="SUPFAM" id="SSF55021">
    <property type="entry name" value="ACT-like"/>
    <property type="match status" value="1"/>
</dbReference>
<dbReference type="PROSITE" id="PS51880">
    <property type="entry name" value="TGS"/>
    <property type="match status" value="1"/>
</dbReference>
<dbReference type="InterPro" id="IPR007685">
    <property type="entry name" value="RelA_SpoT"/>
</dbReference>
<evidence type="ECO:0000256" key="4">
    <source>
        <dbReference type="RuleBase" id="RU003847"/>
    </source>
</evidence>
<name>A0A2I1M9W5_9FIRM</name>
<organism evidence="8 9">
    <name type="scientific">Anaerococcus octavius</name>
    <dbReference type="NCBI Taxonomy" id="54007"/>
    <lineage>
        <taxon>Bacteria</taxon>
        <taxon>Bacillati</taxon>
        <taxon>Bacillota</taxon>
        <taxon>Tissierellia</taxon>
        <taxon>Tissierellales</taxon>
        <taxon>Peptoniphilaceae</taxon>
        <taxon>Anaerococcus</taxon>
    </lineage>
</organism>
<dbReference type="SMART" id="SM00954">
    <property type="entry name" value="RelA_SpoT"/>
    <property type="match status" value="1"/>
</dbReference>